<feature type="compositionally biased region" description="Basic and acidic residues" evidence="3">
    <location>
        <begin position="10"/>
        <end position="23"/>
    </location>
</feature>
<feature type="region of interest" description="Disordered" evidence="3">
    <location>
        <begin position="580"/>
        <end position="603"/>
    </location>
</feature>
<dbReference type="GO" id="GO:0005730">
    <property type="term" value="C:nucleolus"/>
    <property type="evidence" value="ECO:0007669"/>
    <property type="project" value="TreeGrafter"/>
</dbReference>
<gene>
    <name evidence="6" type="primary">BFR2</name>
    <name evidence="6" type="ORF">SLS62_010975</name>
</gene>
<evidence type="ECO:0000256" key="3">
    <source>
        <dbReference type="SAM" id="MobiDB-lite"/>
    </source>
</evidence>
<accession>A0AAN9UEP2</accession>
<feature type="compositionally biased region" description="Acidic residues" evidence="3">
    <location>
        <begin position="169"/>
        <end position="195"/>
    </location>
</feature>
<dbReference type="Pfam" id="PF13339">
    <property type="entry name" value="AATF-Che1"/>
    <property type="match status" value="1"/>
</dbReference>
<feature type="compositionally biased region" description="Acidic residues" evidence="3">
    <location>
        <begin position="95"/>
        <end position="127"/>
    </location>
</feature>
<evidence type="ECO:0000313" key="7">
    <source>
        <dbReference type="Proteomes" id="UP001320420"/>
    </source>
</evidence>
<feature type="compositionally biased region" description="Acidic residues" evidence="3">
    <location>
        <begin position="208"/>
        <end position="256"/>
    </location>
</feature>
<dbReference type="Proteomes" id="UP001320420">
    <property type="component" value="Unassembled WGS sequence"/>
</dbReference>
<evidence type="ECO:0000259" key="4">
    <source>
        <dbReference type="Pfam" id="PF08164"/>
    </source>
</evidence>
<evidence type="ECO:0000256" key="2">
    <source>
        <dbReference type="ARBA" id="ARBA00013850"/>
    </source>
</evidence>
<proteinExistence type="inferred from homology"/>
<dbReference type="PANTHER" id="PTHR15565">
    <property type="entry name" value="AATF PROTEIN APOPTOSIS ANTAGONIZING TRANSCRIPTION FACTOR"/>
    <property type="match status" value="1"/>
</dbReference>
<dbReference type="InterPro" id="IPR012617">
    <property type="entry name" value="AATF_C"/>
</dbReference>
<feature type="compositionally biased region" description="Acidic residues" evidence="3">
    <location>
        <begin position="580"/>
        <end position="590"/>
    </location>
</feature>
<organism evidence="6 7">
    <name type="scientific">Diatrype stigma</name>
    <dbReference type="NCBI Taxonomy" id="117547"/>
    <lineage>
        <taxon>Eukaryota</taxon>
        <taxon>Fungi</taxon>
        <taxon>Dikarya</taxon>
        <taxon>Ascomycota</taxon>
        <taxon>Pezizomycotina</taxon>
        <taxon>Sordariomycetes</taxon>
        <taxon>Xylariomycetidae</taxon>
        <taxon>Xylariales</taxon>
        <taxon>Diatrypaceae</taxon>
        <taxon>Diatrype</taxon>
    </lineage>
</organism>
<comment type="similarity">
    <text evidence="1">Belongs to the AATF family.</text>
</comment>
<feature type="region of interest" description="Disordered" evidence="3">
    <location>
        <begin position="149"/>
        <end position="276"/>
    </location>
</feature>
<feature type="compositionally biased region" description="Acidic residues" evidence="3">
    <location>
        <begin position="24"/>
        <end position="42"/>
    </location>
</feature>
<protein>
    <recommendedName>
        <fullName evidence="2">Protein BFR2</fullName>
    </recommendedName>
</protein>
<dbReference type="InterPro" id="IPR025160">
    <property type="entry name" value="AATF"/>
</dbReference>
<keyword evidence="7" id="KW-1185">Reference proteome</keyword>
<reference evidence="6 7" key="1">
    <citation type="submission" date="2024-02" db="EMBL/GenBank/DDBJ databases">
        <title>De novo assembly and annotation of 12 fungi associated with fruit tree decline syndrome in Ontario, Canada.</title>
        <authorList>
            <person name="Sulman M."/>
            <person name="Ellouze W."/>
            <person name="Ilyukhin E."/>
        </authorList>
    </citation>
    <scope>NUCLEOTIDE SEQUENCE [LARGE SCALE GENOMIC DNA]</scope>
    <source>
        <strain evidence="6 7">M11/M66-122</strain>
    </source>
</reference>
<dbReference type="AlphaFoldDB" id="A0AAN9UEP2"/>
<comment type="caution">
    <text evidence="6">The sequence shown here is derived from an EMBL/GenBank/DDBJ whole genome shotgun (WGS) entry which is preliminary data.</text>
</comment>
<feature type="domain" description="AATF leucine zipper-containing" evidence="5">
    <location>
        <begin position="300"/>
        <end position="418"/>
    </location>
</feature>
<dbReference type="GO" id="GO:0000462">
    <property type="term" value="P:maturation of SSU-rRNA from tricistronic rRNA transcript (SSU-rRNA, 5.8S rRNA, LSU-rRNA)"/>
    <property type="evidence" value="ECO:0007669"/>
    <property type="project" value="TreeGrafter"/>
</dbReference>
<feature type="domain" description="Apoptosis-antagonizing transcription factor C-terminal" evidence="4">
    <location>
        <begin position="487"/>
        <end position="571"/>
    </location>
</feature>
<name>A0AAN9UEP2_9PEZI</name>
<evidence type="ECO:0000259" key="5">
    <source>
        <dbReference type="Pfam" id="PF13339"/>
    </source>
</evidence>
<dbReference type="PANTHER" id="PTHR15565:SF0">
    <property type="entry name" value="PROTEIN AATF"/>
    <property type="match status" value="1"/>
</dbReference>
<sequence length="603" mass="66442">MAKTNGRAKQFADWETRPAKDYDPEADAPDDSESGDGSEDSADEKAATEHYVNVGKSKLRRKDPVALGPRYQGARVSRADLEASDEGSSDHFEDAHEDLDGVYDDPDEADLEADQDGDDGEDAEIDSDAALGESDEEKFKKFAFRGSSQALAHRGKQRVTRPRAADFMGSDEEDDETGSEDEDEEVDVSDEDQSSEDGLRNGSASAFLDDEAEEDEDDDDDDDDDSAELDGFIDDEDEDDEDQDEDEDEDGGEDGEDDKKKNSKGQKKVNGDSNRASLLDMVQAGQRSVAESLSTAAQKDVAKGKAVKQQQKAFDALLNVRIRLQKSLVAVNSLDTVGEAENLSEPYEAAEAAALKLWNSIEGYRSTIHPGTAGKSGQKRKRAADATMLSQDIWDSMEETERRAKSRRKAVLENWSQKANNIRAVDKSARKFSGSVEKPLTVRLDEELQQAPERLIRRTRTPRSCAPAQVAKKINEDPNIYDDADFYQLLLKELVDQRSADTSGAGAGGSAATIRFTAVKEAKAKRHVDTKASKGRKMRFNVHEKLQNFMAPEDRRAWEESAVDRLFGTLFGQKMVLDEEEDDASADEEMGGVSVEGDGLRLF</sequence>
<evidence type="ECO:0000313" key="6">
    <source>
        <dbReference type="EMBL" id="KAK7740878.1"/>
    </source>
</evidence>
<evidence type="ECO:0000256" key="1">
    <source>
        <dbReference type="ARBA" id="ARBA00008966"/>
    </source>
</evidence>
<dbReference type="InterPro" id="IPR039223">
    <property type="entry name" value="AATF/Bfr2"/>
</dbReference>
<dbReference type="EMBL" id="JAKJXP020000160">
    <property type="protein sequence ID" value="KAK7740878.1"/>
    <property type="molecule type" value="Genomic_DNA"/>
</dbReference>
<feature type="region of interest" description="Disordered" evidence="3">
    <location>
        <begin position="1"/>
        <end position="134"/>
    </location>
</feature>
<dbReference type="Pfam" id="PF08164">
    <property type="entry name" value="TRAUB"/>
    <property type="match status" value="1"/>
</dbReference>